<accession>A0A2S8FJX0</accession>
<comment type="subcellular location">
    <subcellularLocation>
        <location evidence="1">Membrane</location>
    </subcellularLocation>
</comment>
<feature type="transmembrane region" description="Helical" evidence="7">
    <location>
        <begin position="12"/>
        <end position="34"/>
    </location>
</feature>
<dbReference type="AlphaFoldDB" id="A0A2S8FJX0"/>
<dbReference type="PANTHER" id="PTHR48063">
    <property type="entry name" value="LRR RECEPTOR-LIKE KINASE"/>
    <property type="match status" value="1"/>
</dbReference>
<evidence type="ECO:0000256" key="3">
    <source>
        <dbReference type="ARBA" id="ARBA00022729"/>
    </source>
</evidence>
<dbReference type="Proteomes" id="UP000238322">
    <property type="component" value="Unassembled WGS sequence"/>
</dbReference>
<dbReference type="Gene3D" id="3.80.10.10">
    <property type="entry name" value="Ribonuclease Inhibitor"/>
    <property type="match status" value="2"/>
</dbReference>
<evidence type="ECO:0008006" key="10">
    <source>
        <dbReference type="Google" id="ProtNLM"/>
    </source>
</evidence>
<evidence type="ECO:0000256" key="7">
    <source>
        <dbReference type="SAM" id="Phobius"/>
    </source>
</evidence>
<dbReference type="InterPro" id="IPR046956">
    <property type="entry name" value="RLP23-like"/>
</dbReference>
<dbReference type="InterPro" id="IPR032675">
    <property type="entry name" value="LRR_dom_sf"/>
</dbReference>
<dbReference type="SUPFAM" id="SSF52047">
    <property type="entry name" value="RNI-like"/>
    <property type="match status" value="1"/>
</dbReference>
<dbReference type="OrthoDB" id="288886at2"/>
<sequence length="431" mass="48979">MTEVISQPRRRWLSFSLRALLVLMTILCVLLGWIGPKWLEMKREEAAVKKILEQHGWAHYDYQEEAILSPTPPTPNGPYLFRYLFGDHIFSHVVSVGLRHQDERDESTRPDPNQLVSVLPNLKHVRWMWFEHSYPLQEETLKCLLNYDTLETLTLDNSGISADQLARFAVIDSITHIDLTGEDASDAHLAKLSQFPNLTSLSIDVDVMFNPNSAQHTPAGVRRLGKIATLESLTLRSLPRNSDEAMAALVQLKHLKKLDTDEMCGFDSSLTEQCLLSVLQIESLEELHMRFKNTKVRFHPEQYKGLERLTKLKVLCLEGANVHDEIMPVVGKLSSLETLNLNRSWITGEGVKFLTRLKNLKRLALTNTGFEIDDLSLLEQLDSLEILAIGLNHGFTDKRLQEAGYVASSYSFGGWVSLDLASEKYERVTNK</sequence>
<organism evidence="8 9">
    <name type="scientific">Blastopirellula marina</name>
    <dbReference type="NCBI Taxonomy" id="124"/>
    <lineage>
        <taxon>Bacteria</taxon>
        <taxon>Pseudomonadati</taxon>
        <taxon>Planctomycetota</taxon>
        <taxon>Planctomycetia</taxon>
        <taxon>Pirellulales</taxon>
        <taxon>Pirellulaceae</taxon>
        <taxon>Blastopirellula</taxon>
    </lineage>
</organism>
<reference evidence="8 9" key="1">
    <citation type="submission" date="2018-02" db="EMBL/GenBank/DDBJ databases">
        <title>Comparative genomes isolates from brazilian mangrove.</title>
        <authorList>
            <person name="Araujo J.E."/>
            <person name="Taketani R.G."/>
            <person name="Silva M.C.P."/>
            <person name="Loureco M.V."/>
            <person name="Andreote F.D."/>
        </authorList>
    </citation>
    <scope>NUCLEOTIDE SEQUENCE [LARGE SCALE GENOMIC DNA]</scope>
    <source>
        <strain evidence="8 9">Hex-1 MGV</strain>
    </source>
</reference>
<evidence type="ECO:0000256" key="4">
    <source>
        <dbReference type="ARBA" id="ARBA00022989"/>
    </source>
</evidence>
<evidence type="ECO:0000313" key="9">
    <source>
        <dbReference type="Proteomes" id="UP000238322"/>
    </source>
</evidence>
<gene>
    <name evidence="8" type="ORF">C5Y83_19130</name>
</gene>
<dbReference type="GO" id="GO:0016020">
    <property type="term" value="C:membrane"/>
    <property type="evidence" value="ECO:0007669"/>
    <property type="project" value="UniProtKB-SubCell"/>
</dbReference>
<protein>
    <recommendedName>
        <fullName evidence="10">Leucine Rich repeats (2 copies)</fullName>
    </recommendedName>
</protein>
<name>A0A2S8FJX0_9BACT</name>
<keyword evidence="6" id="KW-0325">Glycoprotein</keyword>
<proteinExistence type="predicted"/>
<comment type="caution">
    <text evidence="8">The sequence shown here is derived from an EMBL/GenBank/DDBJ whole genome shotgun (WGS) entry which is preliminary data.</text>
</comment>
<evidence type="ECO:0000256" key="6">
    <source>
        <dbReference type="ARBA" id="ARBA00023180"/>
    </source>
</evidence>
<evidence type="ECO:0000256" key="2">
    <source>
        <dbReference type="ARBA" id="ARBA00022692"/>
    </source>
</evidence>
<keyword evidence="5 7" id="KW-0472">Membrane</keyword>
<keyword evidence="4 7" id="KW-1133">Transmembrane helix</keyword>
<keyword evidence="3" id="KW-0732">Signal</keyword>
<keyword evidence="2 7" id="KW-0812">Transmembrane</keyword>
<dbReference type="EMBL" id="PUHY01000012">
    <property type="protein sequence ID" value="PQO32340.1"/>
    <property type="molecule type" value="Genomic_DNA"/>
</dbReference>
<evidence type="ECO:0000256" key="5">
    <source>
        <dbReference type="ARBA" id="ARBA00023136"/>
    </source>
</evidence>
<dbReference type="RefSeq" id="WP_105331353.1">
    <property type="nucleotide sequence ID" value="NZ_PUHY01000012.1"/>
</dbReference>
<evidence type="ECO:0000313" key="8">
    <source>
        <dbReference type="EMBL" id="PQO32340.1"/>
    </source>
</evidence>
<evidence type="ECO:0000256" key="1">
    <source>
        <dbReference type="ARBA" id="ARBA00004370"/>
    </source>
</evidence>